<dbReference type="Proteomes" id="UP001187471">
    <property type="component" value="Unassembled WGS sequence"/>
</dbReference>
<evidence type="ECO:0000313" key="1">
    <source>
        <dbReference type="EMBL" id="KAK2975296.1"/>
    </source>
</evidence>
<dbReference type="AlphaFoldDB" id="A0AA88RAH0"/>
<sequence length="110" mass="11404">MNGLVVEGGEEKKGILGKVAGMVGIKGIEVGMVGDEVAGKRGSVTFGTVGMAGNVSHEVREVGLRKGKRDGDLSKKLCRRPIPLRGQVKVGIVLGLAHTLAAIFSSRSSH</sequence>
<reference evidence="1" key="1">
    <citation type="submission" date="2022-12" db="EMBL/GenBank/DDBJ databases">
        <title>Draft genome assemblies for two species of Escallonia (Escalloniales).</title>
        <authorList>
            <person name="Chanderbali A."/>
            <person name="Dervinis C."/>
            <person name="Anghel I."/>
            <person name="Soltis D."/>
            <person name="Soltis P."/>
            <person name="Zapata F."/>
        </authorList>
    </citation>
    <scope>NUCLEOTIDE SEQUENCE</scope>
    <source>
        <strain evidence="1">UCBG92.1500</strain>
        <tissue evidence="1">Leaf</tissue>
    </source>
</reference>
<evidence type="ECO:0000313" key="2">
    <source>
        <dbReference type="Proteomes" id="UP001187471"/>
    </source>
</evidence>
<accession>A0AA88RAH0</accession>
<name>A0AA88RAH0_9ASTE</name>
<dbReference type="PANTHER" id="PTHR36615:SF7">
    <property type="entry name" value="PROTEIN, PUTATIVE-RELATED"/>
    <property type="match status" value="1"/>
</dbReference>
<proteinExistence type="predicted"/>
<comment type="caution">
    <text evidence="1">The sequence shown here is derived from an EMBL/GenBank/DDBJ whole genome shotgun (WGS) entry which is preliminary data.</text>
</comment>
<organism evidence="1 2">
    <name type="scientific">Escallonia rubra</name>
    <dbReference type="NCBI Taxonomy" id="112253"/>
    <lineage>
        <taxon>Eukaryota</taxon>
        <taxon>Viridiplantae</taxon>
        <taxon>Streptophyta</taxon>
        <taxon>Embryophyta</taxon>
        <taxon>Tracheophyta</taxon>
        <taxon>Spermatophyta</taxon>
        <taxon>Magnoliopsida</taxon>
        <taxon>eudicotyledons</taxon>
        <taxon>Gunneridae</taxon>
        <taxon>Pentapetalae</taxon>
        <taxon>asterids</taxon>
        <taxon>campanulids</taxon>
        <taxon>Escalloniales</taxon>
        <taxon>Escalloniaceae</taxon>
        <taxon>Escallonia</taxon>
    </lineage>
</organism>
<protein>
    <submittedName>
        <fullName evidence="1">Uncharacterized protein</fullName>
    </submittedName>
</protein>
<keyword evidence="2" id="KW-1185">Reference proteome</keyword>
<dbReference type="PANTHER" id="PTHR36615">
    <property type="entry name" value="PROTEIN, PUTATIVE-RELATED"/>
    <property type="match status" value="1"/>
</dbReference>
<dbReference type="EMBL" id="JAVXUO010002211">
    <property type="protein sequence ID" value="KAK2975296.1"/>
    <property type="molecule type" value="Genomic_DNA"/>
</dbReference>
<gene>
    <name evidence="1" type="ORF">RJ640_026804</name>
</gene>